<keyword evidence="3" id="KW-0804">Transcription</keyword>
<dbReference type="SUPFAM" id="SSF46689">
    <property type="entry name" value="Homeodomain-like"/>
    <property type="match status" value="1"/>
</dbReference>
<dbReference type="PROSITE" id="PS51294">
    <property type="entry name" value="HTH_MYB"/>
    <property type="match status" value="1"/>
</dbReference>
<dbReference type="AlphaFoldDB" id="A0AAD1XGJ7"/>
<evidence type="ECO:0000256" key="4">
    <source>
        <dbReference type="ARBA" id="ARBA00023242"/>
    </source>
</evidence>
<comment type="caution">
    <text evidence="9">The sequence shown here is derived from an EMBL/GenBank/DDBJ whole genome shotgun (WGS) entry which is preliminary data.</text>
</comment>
<feature type="compositionally biased region" description="Polar residues" evidence="5">
    <location>
        <begin position="212"/>
        <end position="226"/>
    </location>
</feature>
<feature type="region of interest" description="Disordered" evidence="5">
    <location>
        <begin position="243"/>
        <end position="283"/>
    </location>
</feature>
<dbReference type="EMBL" id="CAMPGE010013321">
    <property type="protein sequence ID" value="CAI2372058.1"/>
    <property type="molecule type" value="Genomic_DNA"/>
</dbReference>
<evidence type="ECO:0000313" key="9">
    <source>
        <dbReference type="EMBL" id="CAI2372058.1"/>
    </source>
</evidence>
<evidence type="ECO:0000259" key="7">
    <source>
        <dbReference type="PROSITE" id="PS51293"/>
    </source>
</evidence>
<keyword evidence="2" id="KW-0238">DNA-binding</keyword>
<evidence type="ECO:0000256" key="3">
    <source>
        <dbReference type="ARBA" id="ARBA00023163"/>
    </source>
</evidence>
<evidence type="ECO:0000256" key="2">
    <source>
        <dbReference type="ARBA" id="ARBA00023125"/>
    </source>
</evidence>
<dbReference type="Proteomes" id="UP001295684">
    <property type="component" value="Unassembled WGS sequence"/>
</dbReference>
<evidence type="ECO:0000313" key="10">
    <source>
        <dbReference type="Proteomes" id="UP001295684"/>
    </source>
</evidence>
<feature type="region of interest" description="Disordered" evidence="5">
    <location>
        <begin position="1"/>
        <end position="53"/>
    </location>
</feature>
<sequence>MNCQVSFAPKEGSKASFNHKKEISGSEGSSLKEEESNSKLEDSSERTEERKDYQKGKWTSYEHLIFLACVIHYGRDWKKIEEHVKTRSASQARSHAQKVLKKMDRNAIMREIRQIKSQINFDPKIHQCGDLVVLITEGDKWRNIPGVMPSRYLKKKRGSNQEASCPEKQVELKILKNSQKDLEQENSEIRRVNFNSITSDSKGNSKNEKNSPQKQPFRQTSIQTRGNSLSEAFKSSEIINTPDPKLLKAAGTPSTCVSSQASPMNPEPNTTLRKDGLKGSAAPISKAPSPKCFKNLSPSIKECGTNSMAENTCTSVRKAPSDEIYFDFDFQPFLRNDKVDIEFENLISLNSVQTGHDAFSSNESMLTTQWLLGDSMMPLSALY</sequence>
<dbReference type="InterPro" id="IPR001005">
    <property type="entry name" value="SANT/Myb"/>
</dbReference>
<feature type="compositionally biased region" description="Polar residues" evidence="5">
    <location>
        <begin position="252"/>
        <end position="271"/>
    </location>
</feature>
<reference evidence="9" key="1">
    <citation type="submission" date="2023-07" db="EMBL/GenBank/DDBJ databases">
        <authorList>
            <consortium name="AG Swart"/>
            <person name="Singh M."/>
            <person name="Singh A."/>
            <person name="Seah K."/>
            <person name="Emmerich C."/>
        </authorList>
    </citation>
    <scope>NUCLEOTIDE SEQUENCE</scope>
    <source>
        <strain evidence="9">DP1</strain>
    </source>
</reference>
<feature type="domain" description="SANT" evidence="7">
    <location>
        <begin position="55"/>
        <end position="105"/>
    </location>
</feature>
<dbReference type="SMART" id="SM00717">
    <property type="entry name" value="SANT"/>
    <property type="match status" value="1"/>
</dbReference>
<gene>
    <name evidence="9" type="ORF">ECRASSUSDP1_LOCUS13385</name>
</gene>
<proteinExistence type="predicted"/>
<dbReference type="PROSITE" id="PS50090">
    <property type="entry name" value="MYB_LIKE"/>
    <property type="match status" value="1"/>
</dbReference>
<dbReference type="InterPro" id="IPR006447">
    <property type="entry name" value="Myb_dom_plants"/>
</dbReference>
<dbReference type="InterPro" id="IPR009057">
    <property type="entry name" value="Homeodomain-like_sf"/>
</dbReference>
<keyword evidence="10" id="KW-1185">Reference proteome</keyword>
<feature type="domain" description="HTH myb-type" evidence="8">
    <location>
        <begin position="50"/>
        <end position="104"/>
    </location>
</feature>
<feature type="compositionally biased region" description="Polar residues" evidence="5">
    <location>
        <begin position="193"/>
        <end position="202"/>
    </location>
</feature>
<feature type="compositionally biased region" description="Basic and acidic residues" evidence="5">
    <location>
        <begin position="19"/>
        <end position="53"/>
    </location>
</feature>
<dbReference type="PROSITE" id="PS51293">
    <property type="entry name" value="SANT"/>
    <property type="match status" value="1"/>
</dbReference>
<dbReference type="Gene3D" id="1.10.10.60">
    <property type="entry name" value="Homeodomain-like"/>
    <property type="match status" value="1"/>
</dbReference>
<accession>A0AAD1XGJ7</accession>
<evidence type="ECO:0000259" key="6">
    <source>
        <dbReference type="PROSITE" id="PS50090"/>
    </source>
</evidence>
<evidence type="ECO:0000259" key="8">
    <source>
        <dbReference type="PROSITE" id="PS51294"/>
    </source>
</evidence>
<dbReference type="PANTHER" id="PTHR12802">
    <property type="entry name" value="SWI/SNF COMPLEX-RELATED"/>
    <property type="match status" value="1"/>
</dbReference>
<feature type="region of interest" description="Disordered" evidence="5">
    <location>
        <begin position="181"/>
        <end position="226"/>
    </location>
</feature>
<evidence type="ECO:0000256" key="5">
    <source>
        <dbReference type="SAM" id="MobiDB-lite"/>
    </source>
</evidence>
<feature type="domain" description="Myb-like" evidence="6">
    <location>
        <begin position="50"/>
        <end position="100"/>
    </location>
</feature>
<dbReference type="InterPro" id="IPR017930">
    <property type="entry name" value="Myb_dom"/>
</dbReference>
<protein>
    <submittedName>
        <fullName evidence="9">Uncharacterized protein</fullName>
    </submittedName>
</protein>
<organism evidence="9 10">
    <name type="scientific">Euplotes crassus</name>
    <dbReference type="NCBI Taxonomy" id="5936"/>
    <lineage>
        <taxon>Eukaryota</taxon>
        <taxon>Sar</taxon>
        <taxon>Alveolata</taxon>
        <taxon>Ciliophora</taxon>
        <taxon>Intramacronucleata</taxon>
        <taxon>Spirotrichea</taxon>
        <taxon>Hypotrichia</taxon>
        <taxon>Euplotida</taxon>
        <taxon>Euplotidae</taxon>
        <taxon>Moneuplotes</taxon>
    </lineage>
</organism>
<name>A0AAD1XGJ7_EUPCR</name>
<dbReference type="NCBIfam" id="TIGR01557">
    <property type="entry name" value="myb_SHAQKYF"/>
    <property type="match status" value="1"/>
</dbReference>
<keyword evidence="1" id="KW-0805">Transcription regulation</keyword>
<dbReference type="Pfam" id="PF00249">
    <property type="entry name" value="Myb_DNA-binding"/>
    <property type="match status" value="1"/>
</dbReference>
<dbReference type="InterPro" id="IPR017884">
    <property type="entry name" value="SANT_dom"/>
</dbReference>
<dbReference type="CDD" id="cd00167">
    <property type="entry name" value="SANT"/>
    <property type="match status" value="1"/>
</dbReference>
<feature type="compositionally biased region" description="Basic and acidic residues" evidence="5">
    <location>
        <begin position="181"/>
        <end position="191"/>
    </location>
</feature>
<keyword evidence="4" id="KW-0539">Nucleus</keyword>
<dbReference type="GO" id="GO:0003677">
    <property type="term" value="F:DNA binding"/>
    <property type="evidence" value="ECO:0007669"/>
    <property type="project" value="UniProtKB-KW"/>
</dbReference>
<evidence type="ECO:0000256" key="1">
    <source>
        <dbReference type="ARBA" id="ARBA00023015"/>
    </source>
</evidence>